<dbReference type="EMBL" id="CP082781">
    <property type="protein sequence ID" value="UGS27216.1"/>
    <property type="molecule type" value="Genomic_DNA"/>
</dbReference>
<dbReference type="InterPro" id="IPR010982">
    <property type="entry name" value="Lambda_DNA-bd_dom_sf"/>
</dbReference>
<gene>
    <name evidence="3" type="ORF">K8F61_03120</name>
</gene>
<dbReference type="Pfam" id="PF07883">
    <property type="entry name" value="Cupin_2"/>
    <property type="match status" value="1"/>
</dbReference>
<reference evidence="3 4" key="1">
    <citation type="submission" date="2023-01" db="EMBL/GenBank/DDBJ databases">
        <title>Characterization of estradiol degrading bacteria Microbacterium sp. MZT7 and reveal degrading genes through genome analysis.</title>
        <authorList>
            <person name="Hao P."/>
            <person name="Gao Y."/>
        </authorList>
    </citation>
    <scope>NUCLEOTIDE SEQUENCE [LARGE SCALE GENOMIC DNA]</scope>
    <source>
        <strain evidence="3 4">MZT7</strain>
    </source>
</reference>
<keyword evidence="1" id="KW-0238">DNA-binding</keyword>
<name>A0ABY3RTK4_9MICO</name>
<organism evidence="3 4">
    <name type="scientific">Microbacterium resistens</name>
    <dbReference type="NCBI Taxonomy" id="156977"/>
    <lineage>
        <taxon>Bacteria</taxon>
        <taxon>Bacillati</taxon>
        <taxon>Actinomycetota</taxon>
        <taxon>Actinomycetes</taxon>
        <taxon>Micrococcales</taxon>
        <taxon>Microbacteriaceae</taxon>
        <taxon>Microbacterium</taxon>
    </lineage>
</organism>
<accession>A0ABY3RTK4</accession>
<protein>
    <submittedName>
        <fullName evidence="3">XRE family transcriptional regulator</fullName>
    </submittedName>
</protein>
<dbReference type="SUPFAM" id="SSF47413">
    <property type="entry name" value="lambda repressor-like DNA-binding domains"/>
    <property type="match status" value="1"/>
</dbReference>
<dbReference type="PROSITE" id="PS50943">
    <property type="entry name" value="HTH_CROC1"/>
    <property type="match status" value="1"/>
</dbReference>
<dbReference type="PANTHER" id="PTHR46797:SF1">
    <property type="entry name" value="METHYLPHOSPHONATE SYNTHASE"/>
    <property type="match status" value="1"/>
</dbReference>
<dbReference type="CDD" id="cd02209">
    <property type="entry name" value="cupin_XRE_C"/>
    <property type="match status" value="1"/>
</dbReference>
<proteinExistence type="predicted"/>
<sequence>MPDALGTMLRTLRADRGVSLSELARRSGVGKGTISELENGLRGARLDTLFALTTALDAPLSALLPERAGADAAPVAGASVSAVLLDRWDDGQGLVEAYRATLTTDRQESHGHADGVEETVTVLGGRVRIGPIGHERELGAGESLRYRGDVPHRFQALDASARVVLLMHYPPATAPARATPPRRTEEHE</sequence>
<dbReference type="InterPro" id="IPR014710">
    <property type="entry name" value="RmlC-like_jellyroll"/>
</dbReference>
<dbReference type="SUPFAM" id="SSF51182">
    <property type="entry name" value="RmlC-like cupins"/>
    <property type="match status" value="1"/>
</dbReference>
<evidence type="ECO:0000313" key="4">
    <source>
        <dbReference type="Proteomes" id="UP001199642"/>
    </source>
</evidence>
<dbReference type="Gene3D" id="1.10.260.40">
    <property type="entry name" value="lambda repressor-like DNA-binding domains"/>
    <property type="match status" value="1"/>
</dbReference>
<dbReference type="Gene3D" id="2.60.120.10">
    <property type="entry name" value="Jelly Rolls"/>
    <property type="match status" value="1"/>
</dbReference>
<dbReference type="Pfam" id="PF01381">
    <property type="entry name" value="HTH_3"/>
    <property type="match status" value="1"/>
</dbReference>
<feature type="domain" description="HTH cro/C1-type" evidence="2">
    <location>
        <begin position="9"/>
        <end position="63"/>
    </location>
</feature>
<dbReference type="InterPro" id="IPR013096">
    <property type="entry name" value="Cupin_2"/>
</dbReference>
<dbReference type="InterPro" id="IPR001387">
    <property type="entry name" value="Cro/C1-type_HTH"/>
</dbReference>
<dbReference type="Proteomes" id="UP001199642">
    <property type="component" value="Chromosome"/>
</dbReference>
<dbReference type="RefSeq" id="WP_231820643.1">
    <property type="nucleotide sequence ID" value="NZ_CP082781.1"/>
</dbReference>
<dbReference type="PANTHER" id="PTHR46797">
    <property type="entry name" value="HTH-TYPE TRANSCRIPTIONAL REGULATOR"/>
    <property type="match status" value="1"/>
</dbReference>
<evidence type="ECO:0000259" key="2">
    <source>
        <dbReference type="PROSITE" id="PS50943"/>
    </source>
</evidence>
<dbReference type="InterPro" id="IPR011051">
    <property type="entry name" value="RmlC_Cupin_sf"/>
</dbReference>
<dbReference type="CDD" id="cd00093">
    <property type="entry name" value="HTH_XRE"/>
    <property type="match status" value="1"/>
</dbReference>
<dbReference type="InterPro" id="IPR050807">
    <property type="entry name" value="TransReg_Diox_bact_type"/>
</dbReference>
<dbReference type="SMART" id="SM00530">
    <property type="entry name" value="HTH_XRE"/>
    <property type="match status" value="1"/>
</dbReference>
<evidence type="ECO:0000256" key="1">
    <source>
        <dbReference type="ARBA" id="ARBA00023125"/>
    </source>
</evidence>
<evidence type="ECO:0000313" key="3">
    <source>
        <dbReference type="EMBL" id="UGS27216.1"/>
    </source>
</evidence>
<keyword evidence="4" id="KW-1185">Reference proteome</keyword>